<evidence type="ECO:0000256" key="7">
    <source>
        <dbReference type="RuleBase" id="RU363032"/>
    </source>
</evidence>
<dbReference type="CDD" id="cd06261">
    <property type="entry name" value="TM_PBP2"/>
    <property type="match status" value="1"/>
</dbReference>
<dbReference type="PANTHER" id="PTHR30193:SF42">
    <property type="entry name" value="ABC TRANSPORTER PERMEASE PROTEIN"/>
    <property type="match status" value="1"/>
</dbReference>
<evidence type="ECO:0000256" key="4">
    <source>
        <dbReference type="ARBA" id="ARBA00022692"/>
    </source>
</evidence>
<feature type="transmembrane region" description="Helical" evidence="7">
    <location>
        <begin position="171"/>
        <end position="188"/>
    </location>
</feature>
<proteinExistence type="inferred from homology"/>
<feature type="transmembrane region" description="Helical" evidence="7">
    <location>
        <begin position="283"/>
        <end position="304"/>
    </location>
</feature>
<dbReference type="PANTHER" id="PTHR30193">
    <property type="entry name" value="ABC TRANSPORTER PERMEASE PROTEIN"/>
    <property type="match status" value="1"/>
</dbReference>
<sequence length="371" mass="41287">MKRFSTDRLWSIAVLTPSVILLAVFVYGFIFRTAYTSLTDWGNDPAQAFSLTPIIRFIGLQNYHDLFTSSLNSRFRQDLVSTLFFTVFFIAGCLILGLGMALLLDRNPKAEGLWRTIFLFPMSLSFIVTGTIWRWMLQPQGGLNQLFHLDPATNGWLTSRESIWSFDWNKIPLITAVVVGLALLWVAWRAVRDGQRTRTWVAAGCAALLLLWALVIGPNVKLLPSPELHGFNIAFIGIIIAAVWQMSGYTMALYLAGLRGIPEELREASRVDGANEWNTYRHVIFPLLAPITLSAMIILGHISLKIFDLVFAMTGPDNGPTDVPALLMYITSFRQNALAVGAAIGTVLLLLVAVIIIPYLASQFRTQEGHA</sequence>
<dbReference type="InterPro" id="IPR000515">
    <property type="entry name" value="MetI-like"/>
</dbReference>
<evidence type="ECO:0000313" key="9">
    <source>
        <dbReference type="EMBL" id="AWN23402.1"/>
    </source>
</evidence>
<gene>
    <name evidence="9" type="ORF">DKM44_09310</name>
</gene>
<keyword evidence="3" id="KW-1003">Cell membrane</keyword>
<evidence type="ECO:0000256" key="5">
    <source>
        <dbReference type="ARBA" id="ARBA00022989"/>
    </source>
</evidence>
<keyword evidence="2 7" id="KW-0813">Transport</keyword>
<reference evidence="9 10" key="1">
    <citation type="submission" date="2018-05" db="EMBL/GenBank/DDBJ databases">
        <title>Complete Genome Sequence of Deinococcus sp. strain 17bor-2.</title>
        <authorList>
            <person name="Srinivasan S."/>
        </authorList>
    </citation>
    <scope>NUCLEOTIDE SEQUENCE [LARGE SCALE GENOMIC DNA]</scope>
    <source>
        <strain evidence="9 10">17bor-2</strain>
    </source>
</reference>
<dbReference type="RefSeq" id="WP_109827130.1">
    <property type="nucleotide sequence ID" value="NZ_CP029494.1"/>
</dbReference>
<dbReference type="EMBL" id="CP029494">
    <property type="protein sequence ID" value="AWN23402.1"/>
    <property type="molecule type" value="Genomic_DNA"/>
</dbReference>
<comment type="subcellular location">
    <subcellularLocation>
        <location evidence="1 7">Cell membrane</location>
        <topology evidence="1 7">Multi-pass membrane protein</topology>
    </subcellularLocation>
</comment>
<evidence type="ECO:0000313" key="10">
    <source>
        <dbReference type="Proteomes" id="UP000245368"/>
    </source>
</evidence>
<feature type="transmembrane region" description="Helical" evidence="7">
    <location>
        <begin position="232"/>
        <end position="256"/>
    </location>
</feature>
<dbReference type="InterPro" id="IPR035906">
    <property type="entry name" value="MetI-like_sf"/>
</dbReference>
<dbReference type="Proteomes" id="UP000245368">
    <property type="component" value="Chromosome"/>
</dbReference>
<keyword evidence="6 7" id="KW-0472">Membrane</keyword>
<name>A0A2Z3JED8_9DEIO</name>
<feature type="transmembrane region" description="Helical" evidence="7">
    <location>
        <begin position="79"/>
        <end position="104"/>
    </location>
</feature>
<dbReference type="SUPFAM" id="SSF161098">
    <property type="entry name" value="MetI-like"/>
    <property type="match status" value="2"/>
</dbReference>
<dbReference type="GO" id="GO:0005886">
    <property type="term" value="C:plasma membrane"/>
    <property type="evidence" value="ECO:0007669"/>
    <property type="project" value="UniProtKB-SubCell"/>
</dbReference>
<dbReference type="Pfam" id="PF00528">
    <property type="entry name" value="BPD_transp_1"/>
    <property type="match status" value="1"/>
</dbReference>
<protein>
    <submittedName>
        <fullName evidence="9">Glucose transporter</fullName>
    </submittedName>
</protein>
<keyword evidence="5 7" id="KW-1133">Transmembrane helix</keyword>
<evidence type="ECO:0000259" key="8">
    <source>
        <dbReference type="PROSITE" id="PS50928"/>
    </source>
</evidence>
<keyword evidence="10" id="KW-1185">Reference proteome</keyword>
<dbReference type="InterPro" id="IPR051393">
    <property type="entry name" value="ABC_transporter_permease"/>
</dbReference>
<comment type="similarity">
    <text evidence="7">Belongs to the binding-protein-dependent transport system permease family.</text>
</comment>
<keyword evidence="9" id="KW-0762">Sugar transport</keyword>
<evidence type="ECO:0000256" key="3">
    <source>
        <dbReference type="ARBA" id="ARBA00022475"/>
    </source>
</evidence>
<accession>A0A2Z3JED8</accession>
<feature type="transmembrane region" description="Helical" evidence="7">
    <location>
        <begin position="12"/>
        <end position="31"/>
    </location>
</feature>
<evidence type="ECO:0000256" key="2">
    <source>
        <dbReference type="ARBA" id="ARBA00022448"/>
    </source>
</evidence>
<feature type="transmembrane region" description="Helical" evidence="7">
    <location>
        <begin position="337"/>
        <end position="361"/>
    </location>
</feature>
<feature type="transmembrane region" description="Helical" evidence="7">
    <location>
        <begin position="116"/>
        <end position="136"/>
    </location>
</feature>
<dbReference type="OrthoDB" id="9786413at2"/>
<evidence type="ECO:0000256" key="1">
    <source>
        <dbReference type="ARBA" id="ARBA00004651"/>
    </source>
</evidence>
<feature type="transmembrane region" description="Helical" evidence="7">
    <location>
        <begin position="200"/>
        <end position="220"/>
    </location>
</feature>
<dbReference type="KEGG" id="dez:DKM44_09310"/>
<keyword evidence="4 7" id="KW-0812">Transmembrane</keyword>
<dbReference type="AlphaFoldDB" id="A0A2Z3JED8"/>
<dbReference type="PROSITE" id="PS50928">
    <property type="entry name" value="ABC_TM1"/>
    <property type="match status" value="1"/>
</dbReference>
<organism evidence="9 10">
    <name type="scientific">Deinococcus irradiatisoli</name>
    <dbReference type="NCBI Taxonomy" id="2202254"/>
    <lineage>
        <taxon>Bacteria</taxon>
        <taxon>Thermotogati</taxon>
        <taxon>Deinococcota</taxon>
        <taxon>Deinococci</taxon>
        <taxon>Deinococcales</taxon>
        <taxon>Deinococcaceae</taxon>
        <taxon>Deinococcus</taxon>
    </lineage>
</organism>
<evidence type="ECO:0000256" key="6">
    <source>
        <dbReference type="ARBA" id="ARBA00023136"/>
    </source>
</evidence>
<dbReference type="Gene3D" id="1.10.3720.10">
    <property type="entry name" value="MetI-like"/>
    <property type="match status" value="1"/>
</dbReference>
<dbReference type="GO" id="GO:0055085">
    <property type="term" value="P:transmembrane transport"/>
    <property type="evidence" value="ECO:0007669"/>
    <property type="project" value="InterPro"/>
</dbReference>
<feature type="domain" description="ABC transmembrane type-1" evidence="8">
    <location>
        <begin position="79"/>
        <end position="361"/>
    </location>
</feature>